<gene>
    <name evidence="3" type="ORF">IAB08_09425</name>
</gene>
<evidence type="ECO:0000313" key="4">
    <source>
        <dbReference type="Proteomes" id="UP000823612"/>
    </source>
</evidence>
<reference evidence="3" key="1">
    <citation type="submission" date="2020-10" db="EMBL/GenBank/DDBJ databases">
        <authorList>
            <person name="Gilroy R."/>
        </authorList>
    </citation>
    <scope>NUCLEOTIDE SEQUENCE</scope>
    <source>
        <strain evidence="3">2889</strain>
    </source>
</reference>
<dbReference type="Gene3D" id="2.60.120.260">
    <property type="entry name" value="Galactose-binding domain-like"/>
    <property type="match status" value="2"/>
</dbReference>
<dbReference type="EMBL" id="JADIMZ010000142">
    <property type="protein sequence ID" value="MBO8433492.1"/>
    <property type="molecule type" value="Genomic_DNA"/>
</dbReference>
<feature type="domain" description="CARDB" evidence="1">
    <location>
        <begin position="731"/>
        <end position="816"/>
    </location>
</feature>
<name>A0A9D9H355_9BACT</name>
<evidence type="ECO:0000313" key="3">
    <source>
        <dbReference type="EMBL" id="MBO8433492.1"/>
    </source>
</evidence>
<evidence type="ECO:0000259" key="2">
    <source>
        <dbReference type="Pfam" id="PF18962"/>
    </source>
</evidence>
<dbReference type="Pfam" id="PF07705">
    <property type="entry name" value="CARDB"/>
    <property type="match status" value="2"/>
</dbReference>
<dbReference type="AlphaFoldDB" id="A0A9D9H355"/>
<dbReference type="InterPro" id="IPR011635">
    <property type="entry name" value="CARDB"/>
</dbReference>
<dbReference type="NCBIfam" id="TIGR04183">
    <property type="entry name" value="Por_Secre_tail"/>
    <property type="match status" value="1"/>
</dbReference>
<dbReference type="InterPro" id="IPR026444">
    <property type="entry name" value="Secre_tail"/>
</dbReference>
<dbReference type="Gene3D" id="2.60.40.10">
    <property type="entry name" value="Immunoglobulins"/>
    <property type="match status" value="2"/>
</dbReference>
<comment type="caution">
    <text evidence="3">The sequence shown here is derived from an EMBL/GenBank/DDBJ whole genome shotgun (WGS) entry which is preliminary data.</text>
</comment>
<proteinExistence type="predicted"/>
<protein>
    <submittedName>
        <fullName evidence="3">T9SS type A sorting domain-containing protein</fullName>
    </submittedName>
</protein>
<accession>A0A9D9H355</accession>
<sequence length="1178" mass="129264">MLITTLLAGLLWVQAQTSLETYYVEDFESLGILGPYMPDGWTVSTDEYGSRKFAVAVGNGVDGSQAFAATNMSTNGTYWFYTQAMNLDASPIVEFQYNSSGVLGEAPANCMSLYLSVSTDNGASFTLVDSIPATEFVSSSTYASWRVTLPADYADQSCNVKLEAVPTAEAGTVNLYIDNFAMGTPAEALANDLMIQGALQGSTMPSLDMEYAYTVNIFNNGTEDQDSYTLNLKSGETILSTTTGSAIEAGVQRVDTLKWTPAQAGNYALQAEIVLESDENPNNNLSEVLNVEVQESGFAIEIGHGMDESYLPVAFNDAEYAGQILYTMQELSYTQGDIVGLSYEGSFKDTLRPHVTVWMGETDSITFVWNSEASGQDMFDVSFMTKVFDGEWLLPKGENQRVDLDLDNVFSYSGTKNLVVYFYTENEEIYEGEAKIGTFYGVSALGRVRGVLTSGEGLNPENPGSGNFQASIPNTVFRMENVVEQAYTLTFNVTDMAGNAVDDAVVNLAGTTYPAGQYVLEDLKPGDYDWTVSKGEAIANGTVSLVQDMTVDVVLQDLSEIDGASGYFYETFESCADNTRPDGWSGSFCVESGHGSDGKVITHSFWFLDGPRNLITNPVFMGDNPVFSFDYRVMQFDINSGEYVDQPFSGTNLEWYVRVSTDNGQTYTDLYYSGYGEHESNADYQTFTLDVSPYANQVCMFEIYVNRDYGMPEAFYFDIDNFQIGTQKDRDFSVVSKIKGLRVLGVNTEAEYTVSVRNEGKESMDGYSLHFYDGETEIGMVQGSSLASGSSEDLSFTHAFTEEGEHTLTARIESDQDQFSANNGSRPFYLSVVEEGTKGIMVESYEGEDLHYNSPISFYYPYSFSQVLYRQDDLKVEEGEAISGIALRYFSDVEIERTRLTVWIGETDSTSLMNGATPVSVLTKVFDGTVDIEALDGGNLVIEFQTPYLYQGGNLAVSLYKESNTVLDESQSMAFYGFYSLSTVSVSATSSDAEINVDEEGVLSQVTAVLNRPATIFLTRSDIAFSKVTFNVIDQNNNPVSNATLTFNGTELPEGQYVVENVADGTYPYVASLNGETIEGTVTVAGTDVTETVQFQHVANEFNASKNMIRVYPNPTVDKIHIDVAEGAREIGLYDISGRLVRKASKVPAGVMEMDLSGCRNGLYLLMVDGQAFKVTKR</sequence>
<dbReference type="Proteomes" id="UP000823612">
    <property type="component" value="Unassembled WGS sequence"/>
</dbReference>
<dbReference type="Pfam" id="PF18962">
    <property type="entry name" value="Por_Secre_tail"/>
    <property type="match status" value="1"/>
</dbReference>
<organism evidence="3 4">
    <name type="scientific">Candidatus Pullibacteroides excrementavium</name>
    <dbReference type="NCBI Taxonomy" id="2840905"/>
    <lineage>
        <taxon>Bacteria</taxon>
        <taxon>Pseudomonadati</taxon>
        <taxon>Bacteroidota</taxon>
        <taxon>Bacteroidia</taxon>
        <taxon>Bacteroidales</taxon>
        <taxon>Candidatus Pullibacteroides</taxon>
    </lineage>
</organism>
<feature type="domain" description="Secretion system C-terminal sorting" evidence="2">
    <location>
        <begin position="1111"/>
        <end position="1177"/>
    </location>
</feature>
<evidence type="ECO:0000259" key="1">
    <source>
        <dbReference type="Pfam" id="PF07705"/>
    </source>
</evidence>
<feature type="domain" description="CARDB" evidence="1">
    <location>
        <begin position="191"/>
        <end position="280"/>
    </location>
</feature>
<dbReference type="InterPro" id="IPR013783">
    <property type="entry name" value="Ig-like_fold"/>
</dbReference>
<reference evidence="3" key="2">
    <citation type="journal article" date="2021" name="PeerJ">
        <title>Extensive microbial diversity within the chicken gut microbiome revealed by metagenomics and culture.</title>
        <authorList>
            <person name="Gilroy R."/>
            <person name="Ravi A."/>
            <person name="Getino M."/>
            <person name="Pursley I."/>
            <person name="Horton D.L."/>
            <person name="Alikhan N.F."/>
            <person name="Baker D."/>
            <person name="Gharbi K."/>
            <person name="Hall N."/>
            <person name="Watson M."/>
            <person name="Adriaenssens E.M."/>
            <person name="Foster-Nyarko E."/>
            <person name="Jarju S."/>
            <person name="Secka A."/>
            <person name="Antonio M."/>
            <person name="Oren A."/>
            <person name="Chaudhuri R.R."/>
            <person name="La Ragione R."/>
            <person name="Hildebrand F."/>
            <person name="Pallen M.J."/>
        </authorList>
    </citation>
    <scope>NUCLEOTIDE SEQUENCE</scope>
    <source>
        <strain evidence="3">2889</strain>
    </source>
</reference>